<comment type="caution">
    <text evidence="3">The sequence shown here is derived from an EMBL/GenBank/DDBJ whole genome shotgun (WGS) entry which is preliminary data.</text>
</comment>
<organism evidence="3 4">
    <name type="scientific">Aphanomyces euteiches</name>
    <dbReference type="NCBI Taxonomy" id="100861"/>
    <lineage>
        <taxon>Eukaryota</taxon>
        <taxon>Sar</taxon>
        <taxon>Stramenopiles</taxon>
        <taxon>Oomycota</taxon>
        <taxon>Saprolegniomycetes</taxon>
        <taxon>Saprolegniales</taxon>
        <taxon>Verrucalvaceae</taxon>
        <taxon>Aphanomyces</taxon>
    </lineage>
</organism>
<evidence type="ECO:0000313" key="3">
    <source>
        <dbReference type="EMBL" id="KAF0738134.1"/>
    </source>
</evidence>
<reference evidence="3 4" key="1">
    <citation type="submission" date="2019-07" db="EMBL/GenBank/DDBJ databases">
        <title>Genomics analysis of Aphanomyces spp. identifies a new class of oomycete effector associated with host adaptation.</title>
        <authorList>
            <person name="Gaulin E."/>
        </authorList>
    </citation>
    <scope>NUCLEOTIDE SEQUENCE [LARGE SCALE GENOMIC DNA]</scope>
    <source>
        <strain evidence="3 4">ATCC 201684</strain>
    </source>
</reference>
<feature type="region of interest" description="Disordered" evidence="2">
    <location>
        <begin position="37"/>
        <end position="63"/>
    </location>
</feature>
<name>A0A6G0XDC2_9STRA</name>
<dbReference type="Proteomes" id="UP000481153">
    <property type="component" value="Unassembled WGS sequence"/>
</dbReference>
<dbReference type="EMBL" id="VJMJ01000079">
    <property type="protein sequence ID" value="KAF0738134.1"/>
    <property type="molecule type" value="Genomic_DNA"/>
</dbReference>
<dbReference type="VEuPathDB" id="FungiDB:AeMF1_018074"/>
<protein>
    <submittedName>
        <fullName evidence="3">Uncharacterized protein</fullName>
    </submittedName>
</protein>
<evidence type="ECO:0000256" key="1">
    <source>
        <dbReference type="SAM" id="Coils"/>
    </source>
</evidence>
<feature type="region of interest" description="Disordered" evidence="2">
    <location>
        <begin position="82"/>
        <end position="116"/>
    </location>
</feature>
<dbReference type="AlphaFoldDB" id="A0A6G0XDC2"/>
<sequence>MMKRTIRDPAMLPAKVPVLYPRPEYSLPHVEYSPPQAWEQPPMMHQPPPHFSSSSSNGDHNETSYIGAKRRRVHVDMHDTRRREDVMYPPPPVPYNQPAAESDVSSEAGDAKLEDDEPLKKLHGKKRNRMKDEIDALRKEIGSMTRHLDWLRQDGMYSRRQQPLWADIAKQQAHDLSRATAENLHLRQTLEEHLDIAQEYIDTIIPKTPAPPPSPRQNPPPSSLPIIMCL</sequence>
<keyword evidence="1" id="KW-0175">Coiled coil</keyword>
<feature type="region of interest" description="Disordered" evidence="2">
    <location>
        <begin position="205"/>
        <end position="226"/>
    </location>
</feature>
<keyword evidence="4" id="KW-1185">Reference proteome</keyword>
<gene>
    <name evidence="3" type="ORF">Ae201684_006117</name>
</gene>
<accession>A0A6G0XDC2</accession>
<evidence type="ECO:0000256" key="2">
    <source>
        <dbReference type="SAM" id="MobiDB-lite"/>
    </source>
</evidence>
<evidence type="ECO:0000313" key="4">
    <source>
        <dbReference type="Proteomes" id="UP000481153"/>
    </source>
</evidence>
<feature type="compositionally biased region" description="Pro residues" evidence="2">
    <location>
        <begin position="208"/>
        <end position="223"/>
    </location>
</feature>
<proteinExistence type="predicted"/>
<feature type="coiled-coil region" evidence="1">
    <location>
        <begin position="120"/>
        <end position="147"/>
    </location>
</feature>